<keyword evidence="2" id="KW-1133">Transmembrane helix</keyword>
<reference evidence="4" key="1">
    <citation type="submission" date="2020-05" db="EMBL/GenBank/DDBJ databases">
        <authorList>
            <person name="Chiriac C."/>
            <person name="Salcher M."/>
            <person name="Ghai R."/>
            <person name="Kavagutti S V."/>
        </authorList>
    </citation>
    <scope>NUCLEOTIDE SEQUENCE</scope>
</reference>
<organism evidence="4">
    <name type="scientific">freshwater metagenome</name>
    <dbReference type="NCBI Taxonomy" id="449393"/>
    <lineage>
        <taxon>unclassified sequences</taxon>
        <taxon>metagenomes</taxon>
        <taxon>ecological metagenomes</taxon>
    </lineage>
</organism>
<evidence type="ECO:0000256" key="1">
    <source>
        <dbReference type="SAM" id="MobiDB-lite"/>
    </source>
</evidence>
<name>A0A6J6D708_9ZZZZ</name>
<dbReference type="Pfam" id="PF26366">
    <property type="entry name" value="DUF8094"/>
    <property type="match status" value="1"/>
</dbReference>
<keyword evidence="2" id="KW-0472">Membrane</keyword>
<feature type="domain" description="DUF8094" evidence="3">
    <location>
        <begin position="274"/>
        <end position="561"/>
    </location>
</feature>
<dbReference type="AlphaFoldDB" id="A0A6J6D708"/>
<gene>
    <name evidence="4" type="ORF">UFOPK1618_00442</name>
</gene>
<evidence type="ECO:0000313" key="4">
    <source>
        <dbReference type="EMBL" id="CAB4559731.1"/>
    </source>
</evidence>
<feature type="transmembrane region" description="Helical" evidence="2">
    <location>
        <begin position="172"/>
        <end position="192"/>
    </location>
</feature>
<dbReference type="EMBL" id="CAEZTF010000066">
    <property type="protein sequence ID" value="CAB4559731.1"/>
    <property type="molecule type" value="Genomic_DNA"/>
</dbReference>
<evidence type="ECO:0000256" key="2">
    <source>
        <dbReference type="SAM" id="Phobius"/>
    </source>
</evidence>
<feature type="region of interest" description="Disordered" evidence="1">
    <location>
        <begin position="197"/>
        <end position="223"/>
    </location>
</feature>
<accession>A0A6J6D708</accession>
<dbReference type="InterPro" id="IPR058407">
    <property type="entry name" value="DUF8094"/>
</dbReference>
<sequence>MRFLIAAALFVVSVFALLFGVAERTIWAPPANYSETLEISTPKSLAIIPAKTLAKHPGNPIIELAGAKATFLATGREKDLVAWIGTSAHESVVFAKGGKELEVVPTEGYENLDSPIGSDLWRSQEVGKTFTQIQVERAEEGAALVASDGIRPLPKTLKIIWPIAHDLTRSNILLIAGIALLVAALIMNYIAYRHMRKSRGPRRRTPTAPKPPQYKVKRNKANAPVRGRRAAGRAFIAIPLAITILTTSSGCASVEKPEASPSPSVSAIDVPPVALNEAQVNKILVDLEKVAKDADLVSDKKVLVSRFAGPALEQRTANYVLRTRSASVAPMPKIVSKPITFSLPAATDAWPRTLMVVTDETGDDALPQMLVLQQETPRSNYMLWYNIRLMPGAKIPEVPAADVGAIPVEVDSLFLKLAPKDIATGYGDILDKGAASLSFGLFDTAKDEFYKQVSESQKTQVENLTTGKITFKHSLGNKNVMSLATSTAGALVAIYVKDTYVIRPKTRGSAVAVSGQEKVLLGADGSTRGITSVYGDMMLFYVPALSDSAGIRLLGVSQGLISVRSL</sequence>
<protein>
    <submittedName>
        <fullName evidence="4">Unannotated protein</fullName>
    </submittedName>
</protein>
<evidence type="ECO:0000259" key="3">
    <source>
        <dbReference type="Pfam" id="PF26366"/>
    </source>
</evidence>
<keyword evidence="2" id="KW-0812">Transmembrane</keyword>
<proteinExistence type="predicted"/>